<feature type="compositionally biased region" description="Basic and acidic residues" evidence="1">
    <location>
        <begin position="188"/>
        <end position="197"/>
    </location>
</feature>
<dbReference type="EMBL" id="JBANRG010000011">
    <property type="protein sequence ID" value="KAK7462358.1"/>
    <property type="molecule type" value="Genomic_DNA"/>
</dbReference>
<accession>A0ABR1JLM4</accession>
<evidence type="ECO:0000256" key="1">
    <source>
        <dbReference type="SAM" id="MobiDB-lite"/>
    </source>
</evidence>
<evidence type="ECO:0000313" key="3">
    <source>
        <dbReference type="Proteomes" id="UP001498398"/>
    </source>
</evidence>
<sequence>MERFDISEDLKQEFAKAYLQQPPRAERAKWLEDNKGLACTNCRRKGIKCVPQSGPRAGAGCVACLHRGGHEPVCSRLLEERKARVISKLRISESKYIVLRKWFEDEKQVTATAKKAKNKAAAAAAEQSNSSSTAATPSSSASTVLASTRNNSNARVQTRSTSTFEPAKSTHSLEEPQDAASDSSPEPPSRDDFHVDIDPPEPEQTSVSLEAEIAKLIEENQCMIDKCDELLRPARRVL</sequence>
<protein>
    <submittedName>
        <fullName evidence="2">rRNA-processing protein EBP2</fullName>
    </submittedName>
</protein>
<feature type="compositionally biased region" description="Polar residues" evidence="1">
    <location>
        <begin position="149"/>
        <end position="164"/>
    </location>
</feature>
<reference evidence="2 3" key="1">
    <citation type="submission" date="2024-01" db="EMBL/GenBank/DDBJ databases">
        <title>A draft genome for the cacao thread blight pathogen Marasmiellus scandens.</title>
        <authorList>
            <person name="Baruah I.K."/>
            <person name="Leung J."/>
            <person name="Bukari Y."/>
            <person name="Amoako-Attah I."/>
            <person name="Meinhardt L.W."/>
            <person name="Bailey B.A."/>
            <person name="Cohen S.P."/>
        </authorList>
    </citation>
    <scope>NUCLEOTIDE SEQUENCE [LARGE SCALE GENOMIC DNA]</scope>
    <source>
        <strain evidence="2 3">GH-19</strain>
    </source>
</reference>
<organism evidence="2 3">
    <name type="scientific">Marasmiellus scandens</name>
    <dbReference type="NCBI Taxonomy" id="2682957"/>
    <lineage>
        <taxon>Eukaryota</taxon>
        <taxon>Fungi</taxon>
        <taxon>Dikarya</taxon>
        <taxon>Basidiomycota</taxon>
        <taxon>Agaricomycotina</taxon>
        <taxon>Agaricomycetes</taxon>
        <taxon>Agaricomycetidae</taxon>
        <taxon>Agaricales</taxon>
        <taxon>Marasmiineae</taxon>
        <taxon>Omphalotaceae</taxon>
        <taxon>Marasmiellus</taxon>
    </lineage>
</organism>
<feature type="compositionally biased region" description="Low complexity" evidence="1">
    <location>
        <begin position="124"/>
        <end position="148"/>
    </location>
</feature>
<name>A0ABR1JLM4_9AGAR</name>
<keyword evidence="3" id="KW-1185">Reference proteome</keyword>
<evidence type="ECO:0000313" key="2">
    <source>
        <dbReference type="EMBL" id="KAK7462358.1"/>
    </source>
</evidence>
<feature type="region of interest" description="Disordered" evidence="1">
    <location>
        <begin position="124"/>
        <end position="206"/>
    </location>
</feature>
<dbReference type="Proteomes" id="UP001498398">
    <property type="component" value="Unassembled WGS sequence"/>
</dbReference>
<proteinExistence type="predicted"/>
<gene>
    <name evidence="2" type="primary">ebp2_1</name>
    <name evidence="2" type="ORF">VKT23_007959</name>
</gene>
<comment type="caution">
    <text evidence="2">The sequence shown here is derived from an EMBL/GenBank/DDBJ whole genome shotgun (WGS) entry which is preliminary data.</text>
</comment>